<name>A0A075NZX9_9ALTE</name>
<dbReference type="EMBL" id="CP008849">
    <property type="protein sequence ID" value="AIF99131.1"/>
    <property type="molecule type" value="Genomic_DNA"/>
</dbReference>
<evidence type="ECO:0000313" key="6">
    <source>
        <dbReference type="EMBL" id="HBU52259.1"/>
    </source>
</evidence>
<dbReference type="eggNOG" id="COG1024">
    <property type="taxonomic scope" value="Bacteria"/>
</dbReference>
<dbReference type="SUPFAM" id="SSF52096">
    <property type="entry name" value="ClpP/crotonase"/>
    <property type="match status" value="1"/>
</dbReference>
<evidence type="ECO:0000313" key="7">
    <source>
        <dbReference type="Proteomes" id="UP000056090"/>
    </source>
</evidence>
<dbReference type="CDD" id="cd06558">
    <property type="entry name" value="crotonase-like"/>
    <property type="match status" value="1"/>
</dbReference>
<organism evidence="4 7">
    <name type="scientific">Alteromonas australica</name>
    <dbReference type="NCBI Taxonomy" id="589873"/>
    <lineage>
        <taxon>Bacteria</taxon>
        <taxon>Pseudomonadati</taxon>
        <taxon>Pseudomonadota</taxon>
        <taxon>Gammaproteobacteria</taxon>
        <taxon>Alteromonadales</taxon>
        <taxon>Alteromonadaceae</taxon>
        <taxon>Alteromonas/Salinimonas group</taxon>
        <taxon>Alteromonas</taxon>
    </lineage>
</organism>
<evidence type="ECO:0000313" key="8">
    <source>
        <dbReference type="Proteomes" id="UP000263517"/>
    </source>
</evidence>
<dbReference type="STRING" id="589873.EP12_11480"/>
<dbReference type="Pfam" id="PF00378">
    <property type="entry name" value="ECH_1"/>
    <property type="match status" value="1"/>
</dbReference>
<evidence type="ECO:0000256" key="3">
    <source>
        <dbReference type="ARBA" id="ARBA00023235"/>
    </source>
</evidence>
<dbReference type="EMBL" id="DONK01000203">
    <property type="protein sequence ID" value="HBU52259.1"/>
    <property type="molecule type" value="Genomic_DNA"/>
</dbReference>
<dbReference type="EMBL" id="DNAN01000009">
    <property type="protein sequence ID" value="HAW74138.1"/>
    <property type="molecule type" value="Genomic_DNA"/>
</dbReference>
<dbReference type="PANTHER" id="PTHR43684:SF1">
    <property type="entry name" value="ENOYL-COA DELTA ISOMERASE 2"/>
    <property type="match status" value="1"/>
</dbReference>
<dbReference type="GeneID" id="78255393"/>
<keyword evidence="2" id="KW-0576">Peroxisome</keyword>
<dbReference type="GO" id="GO:0004165">
    <property type="term" value="F:delta(3)-delta(2)-enoyl-CoA isomerase activity"/>
    <property type="evidence" value="ECO:0007669"/>
    <property type="project" value="UniProtKB-ARBA"/>
</dbReference>
<dbReference type="Proteomes" id="UP000264779">
    <property type="component" value="Unassembled WGS sequence"/>
</dbReference>
<dbReference type="AlphaFoldDB" id="A0A075NZX9"/>
<evidence type="ECO:0000256" key="2">
    <source>
        <dbReference type="ARBA" id="ARBA00023140"/>
    </source>
</evidence>
<keyword evidence="7" id="KW-1185">Reference proteome</keyword>
<dbReference type="OrthoDB" id="9797151at2"/>
<evidence type="ECO:0000313" key="5">
    <source>
        <dbReference type="EMBL" id="HAW74138.1"/>
    </source>
</evidence>
<reference evidence="4 7" key="1">
    <citation type="submission" date="2014-06" db="EMBL/GenBank/DDBJ databases">
        <title>Genomes of Alteromonas australica, a world apart.</title>
        <authorList>
            <person name="Gonzaga A."/>
            <person name="Lopez-Perez M."/>
            <person name="Rodriguez-Valera F."/>
        </authorList>
    </citation>
    <scope>NUCLEOTIDE SEQUENCE [LARGE SCALE GENOMIC DNA]</scope>
    <source>
        <strain evidence="4 7">H 17</strain>
    </source>
</reference>
<comment type="subcellular location">
    <subcellularLocation>
        <location evidence="1">Peroxisome</location>
    </subcellularLocation>
</comment>
<dbReference type="KEGG" id="aal:EP13_10795"/>
<evidence type="ECO:0000313" key="9">
    <source>
        <dbReference type="Proteomes" id="UP000264779"/>
    </source>
</evidence>
<dbReference type="PATRIC" id="fig|589873.4.peg.2475"/>
<dbReference type="KEGG" id="aaus:EP12_11480"/>
<reference evidence="8 9" key="2">
    <citation type="journal article" date="2018" name="Nat. Biotechnol.">
        <title>A standardized bacterial taxonomy based on genome phylogeny substantially revises the tree of life.</title>
        <authorList>
            <person name="Parks D.H."/>
            <person name="Chuvochina M."/>
            <person name="Waite D.W."/>
            <person name="Rinke C."/>
            <person name="Skarshewski A."/>
            <person name="Chaumeil P.A."/>
            <person name="Hugenholtz P."/>
        </authorList>
    </citation>
    <scope>NUCLEOTIDE SEQUENCE [LARGE SCALE GENOMIC DNA]</scope>
    <source>
        <strain evidence="6">UBA11621</strain>
        <strain evidence="5">UBA11978</strain>
    </source>
</reference>
<dbReference type="RefSeq" id="WP_044057258.1">
    <property type="nucleotide sequence ID" value="NZ_CAJXAX010000014.1"/>
</dbReference>
<accession>A0A075NZX9</accession>
<protein>
    <submittedName>
        <fullName evidence="4">Enoyl-CoA hydratase</fullName>
    </submittedName>
</protein>
<dbReference type="Gene3D" id="3.90.226.10">
    <property type="entry name" value="2-enoyl-CoA Hydratase, Chain A, domain 1"/>
    <property type="match status" value="1"/>
</dbReference>
<dbReference type="PANTHER" id="PTHR43684">
    <property type="match status" value="1"/>
</dbReference>
<dbReference type="Proteomes" id="UP000056090">
    <property type="component" value="Chromosome"/>
</dbReference>
<gene>
    <name evidence="5" type="ORF">DCW74_00200</name>
    <name evidence="6" type="ORF">DEB45_13460</name>
    <name evidence="4" type="ORF">EP13_10795</name>
</gene>
<proteinExistence type="predicted"/>
<evidence type="ECO:0000313" key="4">
    <source>
        <dbReference type="EMBL" id="AIF99131.1"/>
    </source>
</evidence>
<dbReference type="InterPro" id="IPR051053">
    <property type="entry name" value="ECH/Chromodomain_protein"/>
</dbReference>
<dbReference type="Proteomes" id="UP000263517">
    <property type="component" value="Unassembled WGS sequence"/>
</dbReference>
<keyword evidence="3" id="KW-0413">Isomerase</keyword>
<dbReference type="InterPro" id="IPR001753">
    <property type="entry name" value="Enoyl-CoA_hydra/iso"/>
</dbReference>
<evidence type="ECO:0000256" key="1">
    <source>
        <dbReference type="ARBA" id="ARBA00004275"/>
    </source>
</evidence>
<dbReference type="InterPro" id="IPR029045">
    <property type="entry name" value="ClpP/crotonase-like_dom_sf"/>
</dbReference>
<sequence>MSHILTHIEDHVLHIVINRVDKKNALTRSMYQQMADAIFDAKHHPDIRVILLKGHGDCFTAGNDIQDFASKEESEHVAETAAFMRALMDCEKPVIAQVHGVAVGIGTTMLLHCDFVYAQPNTRFVLPFINLGLVPEYASSYLLPKIAGRRKASEWLMLGEPFGTEDAYQFGLLTDIVPETSLSDKVMSVCKKLVEKPAFSLLQTKSLLNNDTDLIRQQMDIELDVFIQAMGMDAAQEAFDAFLNKRPINPDKFK</sequence>